<evidence type="ECO:0000313" key="1">
    <source>
        <dbReference type="EMBL" id="SEL33292.1"/>
    </source>
</evidence>
<evidence type="ECO:0000313" key="2">
    <source>
        <dbReference type="Proteomes" id="UP000198990"/>
    </source>
</evidence>
<dbReference type="InterPro" id="IPR013783">
    <property type="entry name" value="Ig-like_fold"/>
</dbReference>
<dbReference type="RefSeq" id="WP_091622863.1">
    <property type="nucleotide sequence ID" value="NZ_FNZN01000003.1"/>
</dbReference>
<dbReference type="EMBL" id="FNZN01000003">
    <property type="protein sequence ID" value="SEL33292.1"/>
    <property type="molecule type" value="Genomic_DNA"/>
</dbReference>
<organism evidence="1 2">
    <name type="scientific">Maribacter orientalis</name>
    <dbReference type="NCBI Taxonomy" id="228957"/>
    <lineage>
        <taxon>Bacteria</taxon>
        <taxon>Pseudomonadati</taxon>
        <taxon>Bacteroidota</taxon>
        <taxon>Flavobacteriia</taxon>
        <taxon>Flavobacteriales</taxon>
        <taxon>Flavobacteriaceae</taxon>
        <taxon>Maribacter</taxon>
    </lineage>
</organism>
<dbReference type="OrthoDB" id="9813840at2"/>
<name>A0A1H7PBZ1_9FLAO</name>
<dbReference type="NCBIfam" id="TIGR04131">
    <property type="entry name" value="Bac_Flav_CTERM"/>
    <property type="match status" value="1"/>
</dbReference>
<dbReference type="Proteomes" id="UP000198990">
    <property type="component" value="Unassembled WGS sequence"/>
</dbReference>
<gene>
    <name evidence="1" type="ORF">SAMN04488008_103409</name>
</gene>
<dbReference type="InterPro" id="IPR026341">
    <property type="entry name" value="T9SS_type_B"/>
</dbReference>
<dbReference type="Gene3D" id="2.60.40.10">
    <property type="entry name" value="Immunoglobulins"/>
    <property type="match status" value="1"/>
</dbReference>
<reference evidence="2" key="1">
    <citation type="submission" date="2016-10" db="EMBL/GenBank/DDBJ databases">
        <authorList>
            <person name="Varghese N."/>
            <person name="Submissions S."/>
        </authorList>
    </citation>
    <scope>NUCLEOTIDE SEQUENCE [LARGE SCALE GENOMIC DNA]</scope>
    <source>
        <strain evidence="2">DSM 16471</strain>
    </source>
</reference>
<accession>A0A1H7PBZ1</accession>
<sequence length="479" mass="53893">MGKKRIILIISIYLCIGFYSSFCYTQQCPTMTSPIDGDINVPVDNLIQWTAVDGVIGYLISLGTTPGGGEIINRRSSGLNNFYQPTVGLPENTLIYVTISLFLPDAPIKVCPLKIFTTVNITDPPVCTTLASPLNQETGIRVDTNIKWNYAPGATNYLISLGTSPNNYDLIENFETGNILSYKPENNLELNQSIFVRVIPFNENGEALLCTEEYFTTGEPTVQCNPNDFPIITIPDKVSLCSNLEFGILNNNQIARGYRWIKINNDGTENLISTNPDLEFDEAGFYRVELYNIISEFGAIIECPVTKNFEVVDSELPVIENVIVSREPNGLRIEIEATGNGEYEYSIESRDNGFQDSAIFTNLEPGERTVYVRDKFGCGVTQRLVEKEVSVKDFPPFFTPNGDGINDFWQLRNESDSSELNIEFIFIFDRYGNLLAQLNPKSEGWNGHFNGRELPETEYWFKAVSYSQKVIKGHFSLKR</sequence>
<dbReference type="STRING" id="228957.SAMN04488008_103409"/>
<keyword evidence="2" id="KW-1185">Reference proteome</keyword>
<dbReference type="AlphaFoldDB" id="A0A1H7PBZ1"/>
<dbReference type="Pfam" id="PF13585">
    <property type="entry name" value="CHU_C"/>
    <property type="match status" value="1"/>
</dbReference>
<proteinExistence type="predicted"/>
<protein>
    <submittedName>
        <fullName evidence="1">Gliding motility-associated C-terminal domain-containing protein</fullName>
    </submittedName>
</protein>